<dbReference type="InterPro" id="IPR006120">
    <property type="entry name" value="Resolvase_HTH_dom"/>
</dbReference>
<protein>
    <submittedName>
        <fullName evidence="6">Recombinase family protein</fullName>
    </submittedName>
</protein>
<comment type="caution">
    <text evidence="6">The sequence shown here is derived from an EMBL/GenBank/DDBJ whole genome shotgun (WGS) entry which is preliminary data.</text>
</comment>
<dbReference type="CDD" id="cd03768">
    <property type="entry name" value="SR_ResInv"/>
    <property type="match status" value="1"/>
</dbReference>
<proteinExistence type="inferred from homology"/>
<keyword evidence="2" id="KW-0229">DNA integration</keyword>
<evidence type="ECO:0000256" key="3">
    <source>
        <dbReference type="ARBA" id="ARBA00023125"/>
    </source>
</evidence>
<dbReference type="PANTHER" id="PTHR30461">
    <property type="entry name" value="DNA-INVERTASE FROM LAMBDOID PROPHAGE"/>
    <property type="match status" value="1"/>
</dbReference>
<dbReference type="SMART" id="SM00857">
    <property type="entry name" value="Resolvase"/>
    <property type="match status" value="1"/>
</dbReference>
<evidence type="ECO:0000256" key="2">
    <source>
        <dbReference type="ARBA" id="ARBA00022908"/>
    </source>
</evidence>
<dbReference type="Gene3D" id="1.10.10.60">
    <property type="entry name" value="Homeodomain-like"/>
    <property type="match status" value="1"/>
</dbReference>
<accession>A0ABW8Q146</accession>
<dbReference type="Pfam" id="PF02796">
    <property type="entry name" value="HTH_7"/>
    <property type="match status" value="1"/>
</dbReference>
<evidence type="ECO:0000313" key="6">
    <source>
        <dbReference type="EMBL" id="MFK7161831.1"/>
    </source>
</evidence>
<dbReference type="InterPro" id="IPR036162">
    <property type="entry name" value="Resolvase-like_N_sf"/>
</dbReference>
<dbReference type="Pfam" id="PF00239">
    <property type="entry name" value="Resolvase"/>
    <property type="match status" value="1"/>
</dbReference>
<gene>
    <name evidence="6" type="ORF">V6U78_12375</name>
</gene>
<sequence>MGDLVGWARVSSVGQDLAGQVQELEAAGCRKIFQGKHSGKAETNQAALDAMLVYLREGDTLVVTKLDRLGRSLRQVLAVVDQLKEKGVTLQALHQGLDTRRSDPMNTAMLQLLGMFAEMERNFIVERTWAGKEASGNFGGRKPKLTPTQKAEIQALHAQGASKAELARRFSVSRMTVMRVVG</sequence>
<dbReference type="InterPro" id="IPR006118">
    <property type="entry name" value="Recombinase_CS"/>
</dbReference>
<evidence type="ECO:0000256" key="1">
    <source>
        <dbReference type="ARBA" id="ARBA00009913"/>
    </source>
</evidence>
<dbReference type="SUPFAM" id="SSF46689">
    <property type="entry name" value="Homeodomain-like"/>
    <property type="match status" value="1"/>
</dbReference>
<evidence type="ECO:0000256" key="4">
    <source>
        <dbReference type="ARBA" id="ARBA00023172"/>
    </source>
</evidence>
<keyword evidence="3" id="KW-0238">DNA-binding</keyword>
<dbReference type="InterPro" id="IPR050639">
    <property type="entry name" value="SSR_resolvase"/>
</dbReference>
<dbReference type="InterPro" id="IPR006119">
    <property type="entry name" value="Resolv_N"/>
</dbReference>
<keyword evidence="4" id="KW-0233">DNA recombination</keyword>
<comment type="similarity">
    <text evidence="1">Belongs to the site-specific recombinase resolvase family.</text>
</comment>
<name>A0ABW8Q146_9GAMM</name>
<dbReference type="CDD" id="cd00569">
    <property type="entry name" value="HTH_Hin_like"/>
    <property type="match status" value="1"/>
</dbReference>
<reference evidence="6 7" key="1">
    <citation type="submission" date="2024-02" db="EMBL/GenBank/DDBJ databases">
        <title>Marinospirillum sp. MEB 164 isolated from Lonar lake sediment.</title>
        <authorList>
            <person name="Joshi A."/>
            <person name="Thite S."/>
        </authorList>
    </citation>
    <scope>NUCLEOTIDE SEQUENCE [LARGE SCALE GENOMIC DNA]</scope>
    <source>
        <strain evidence="6 7">MEB164</strain>
    </source>
</reference>
<feature type="domain" description="Resolvase/invertase-type recombinase catalytic" evidence="5">
    <location>
        <begin position="3"/>
        <end position="139"/>
    </location>
</feature>
<evidence type="ECO:0000259" key="5">
    <source>
        <dbReference type="PROSITE" id="PS51736"/>
    </source>
</evidence>
<dbReference type="EMBL" id="JBANFI010000011">
    <property type="protein sequence ID" value="MFK7161831.1"/>
    <property type="molecule type" value="Genomic_DNA"/>
</dbReference>
<dbReference type="RefSeq" id="WP_405341425.1">
    <property type="nucleotide sequence ID" value="NZ_JBANFI010000011.1"/>
</dbReference>
<dbReference type="PANTHER" id="PTHR30461:SF26">
    <property type="entry name" value="RESOLVASE HOMOLOG YNEB"/>
    <property type="match status" value="1"/>
</dbReference>
<dbReference type="SUPFAM" id="SSF53041">
    <property type="entry name" value="Resolvase-like"/>
    <property type="match status" value="1"/>
</dbReference>
<keyword evidence="7" id="KW-1185">Reference proteome</keyword>
<evidence type="ECO:0000313" key="7">
    <source>
        <dbReference type="Proteomes" id="UP001621714"/>
    </source>
</evidence>
<dbReference type="PROSITE" id="PS00398">
    <property type="entry name" value="RECOMBINASES_2"/>
    <property type="match status" value="1"/>
</dbReference>
<dbReference type="PROSITE" id="PS51736">
    <property type="entry name" value="RECOMBINASES_3"/>
    <property type="match status" value="1"/>
</dbReference>
<dbReference type="InterPro" id="IPR009057">
    <property type="entry name" value="Homeodomain-like_sf"/>
</dbReference>
<organism evidence="6 7">
    <name type="scientific">Marinospirillum alkalitolerans</name>
    <dbReference type="NCBI Taxonomy" id="3123374"/>
    <lineage>
        <taxon>Bacteria</taxon>
        <taxon>Pseudomonadati</taxon>
        <taxon>Pseudomonadota</taxon>
        <taxon>Gammaproteobacteria</taxon>
        <taxon>Oceanospirillales</taxon>
        <taxon>Oceanospirillaceae</taxon>
        <taxon>Marinospirillum</taxon>
    </lineage>
</organism>
<dbReference type="Proteomes" id="UP001621714">
    <property type="component" value="Unassembled WGS sequence"/>
</dbReference>
<dbReference type="Gene3D" id="3.40.50.1390">
    <property type="entry name" value="Resolvase, N-terminal catalytic domain"/>
    <property type="match status" value="1"/>
</dbReference>